<evidence type="ECO:0000313" key="3">
    <source>
        <dbReference type="Proteomes" id="UP000199666"/>
    </source>
</evidence>
<dbReference type="RefSeq" id="WP_090993445.1">
    <property type="nucleotide sequence ID" value="NZ_FOPP01000005.1"/>
</dbReference>
<protein>
    <submittedName>
        <fullName evidence="2">Helix-turn-helix domain-containing protein</fullName>
    </submittedName>
</protein>
<dbReference type="InterPro" id="IPR010982">
    <property type="entry name" value="Lambda_DNA-bd_dom_sf"/>
</dbReference>
<name>A0A1I2X9H3_9SPHI</name>
<reference evidence="2 3" key="1">
    <citation type="submission" date="2016-10" db="EMBL/GenBank/DDBJ databases">
        <authorList>
            <person name="de Groot N.N."/>
        </authorList>
    </citation>
    <scope>NUCLEOTIDE SEQUENCE [LARGE SCALE GENOMIC DNA]</scope>
    <source>
        <strain evidence="2 3">DSM 18684</strain>
    </source>
</reference>
<organism evidence="2 3">
    <name type="scientific">Pedobacter insulae</name>
    <dbReference type="NCBI Taxonomy" id="414048"/>
    <lineage>
        <taxon>Bacteria</taxon>
        <taxon>Pseudomonadati</taxon>
        <taxon>Bacteroidota</taxon>
        <taxon>Sphingobacteriia</taxon>
        <taxon>Sphingobacteriales</taxon>
        <taxon>Sphingobacteriaceae</taxon>
        <taxon>Pedobacter</taxon>
    </lineage>
</organism>
<dbReference type="CDD" id="cd00093">
    <property type="entry name" value="HTH_XRE"/>
    <property type="match status" value="1"/>
</dbReference>
<dbReference type="GO" id="GO:0003677">
    <property type="term" value="F:DNA binding"/>
    <property type="evidence" value="ECO:0007669"/>
    <property type="project" value="InterPro"/>
</dbReference>
<dbReference type="Gene3D" id="1.10.260.40">
    <property type="entry name" value="lambda repressor-like DNA-binding domains"/>
    <property type="match status" value="1"/>
</dbReference>
<dbReference type="InterPro" id="IPR001387">
    <property type="entry name" value="Cro/C1-type_HTH"/>
</dbReference>
<dbReference type="EMBL" id="FOPP01000005">
    <property type="protein sequence ID" value="SFH09609.1"/>
    <property type="molecule type" value="Genomic_DNA"/>
</dbReference>
<dbReference type="AlphaFoldDB" id="A0A1I2X9H3"/>
<dbReference type="STRING" id="414048.SAMN04489864_10555"/>
<accession>A0A1I2X9H3</accession>
<evidence type="ECO:0000313" key="2">
    <source>
        <dbReference type="EMBL" id="SFH09609.1"/>
    </source>
</evidence>
<keyword evidence="3" id="KW-1185">Reference proteome</keyword>
<dbReference type="Proteomes" id="UP000199666">
    <property type="component" value="Unassembled WGS sequence"/>
</dbReference>
<evidence type="ECO:0000259" key="1">
    <source>
        <dbReference type="PROSITE" id="PS50943"/>
    </source>
</evidence>
<dbReference type="PROSITE" id="PS50943">
    <property type="entry name" value="HTH_CROC1"/>
    <property type="match status" value="1"/>
</dbReference>
<sequence>MDSIGENIRKIRVLLGIKQAVMAKMLKLSVNFYGKIERNEVDIKTERLAQIARIFDIDLIYIINFNLFLENLKGKPSDLEVKQD</sequence>
<gene>
    <name evidence="2" type="ORF">SAMN04489864_10555</name>
</gene>
<dbReference type="SMART" id="SM00530">
    <property type="entry name" value="HTH_XRE"/>
    <property type="match status" value="1"/>
</dbReference>
<dbReference type="Pfam" id="PF01381">
    <property type="entry name" value="HTH_3"/>
    <property type="match status" value="1"/>
</dbReference>
<dbReference type="OrthoDB" id="795038at2"/>
<dbReference type="SUPFAM" id="SSF47413">
    <property type="entry name" value="lambda repressor-like DNA-binding domains"/>
    <property type="match status" value="1"/>
</dbReference>
<proteinExistence type="predicted"/>
<feature type="domain" description="HTH cro/C1-type" evidence="1">
    <location>
        <begin position="8"/>
        <end position="62"/>
    </location>
</feature>